<accession>R1CX45</accession>
<dbReference type="STRING" id="1304284.L21TH_0738"/>
<feature type="transmembrane region" description="Helical" evidence="7">
    <location>
        <begin position="89"/>
        <end position="113"/>
    </location>
</feature>
<evidence type="ECO:0000259" key="8">
    <source>
        <dbReference type="PROSITE" id="PS50928"/>
    </source>
</evidence>
<dbReference type="Gene3D" id="1.10.3720.10">
    <property type="entry name" value="MetI-like"/>
    <property type="match status" value="1"/>
</dbReference>
<keyword evidence="10" id="KW-1185">Reference proteome</keyword>
<comment type="subcellular location">
    <subcellularLocation>
        <location evidence="1 7">Cell membrane</location>
        <topology evidence="1 7">Multi-pass membrane protein</topology>
    </subcellularLocation>
</comment>
<keyword evidence="3" id="KW-1003">Cell membrane</keyword>
<comment type="caution">
    <text evidence="9">The sequence shown here is derived from an EMBL/GenBank/DDBJ whole genome shotgun (WGS) entry which is preliminary data.</text>
</comment>
<evidence type="ECO:0000256" key="6">
    <source>
        <dbReference type="ARBA" id="ARBA00023136"/>
    </source>
</evidence>
<comment type="similarity">
    <text evidence="7">Belongs to the binding-protein-dependent transport system permease family.</text>
</comment>
<dbReference type="PANTHER" id="PTHR43744:SF12">
    <property type="entry name" value="ABC TRANSPORTER PERMEASE PROTEIN MG189-RELATED"/>
    <property type="match status" value="1"/>
</dbReference>
<dbReference type="GO" id="GO:0055085">
    <property type="term" value="P:transmembrane transport"/>
    <property type="evidence" value="ECO:0007669"/>
    <property type="project" value="InterPro"/>
</dbReference>
<dbReference type="PATRIC" id="fig|1304284.3.peg.728"/>
<keyword evidence="2 7" id="KW-0813">Transport</keyword>
<evidence type="ECO:0000256" key="7">
    <source>
        <dbReference type="RuleBase" id="RU363032"/>
    </source>
</evidence>
<dbReference type="SUPFAM" id="SSF161098">
    <property type="entry name" value="MetI-like"/>
    <property type="match status" value="1"/>
</dbReference>
<evidence type="ECO:0000256" key="3">
    <source>
        <dbReference type="ARBA" id="ARBA00022475"/>
    </source>
</evidence>
<dbReference type="OrthoDB" id="9787837at2"/>
<protein>
    <submittedName>
        <fullName evidence="9">Putative permease</fullName>
    </submittedName>
</protein>
<dbReference type="Proteomes" id="UP000013378">
    <property type="component" value="Unassembled WGS sequence"/>
</dbReference>
<gene>
    <name evidence="9" type="ORF">L21TH_0738</name>
</gene>
<sequence>MERTYECKYVDNKKIKKGIRIKRHKVIKNFIIYAILISGAFVVIYPFFFMVINSLKTGPEIMHHPNALPREISLKGYIGVFKLLDVPRLFLNTIFISGSVTILNTIFSSMVAYGIVKTQIPGRKVLFKIILGSMMIPGILLLIPTYMMMYNWNWINTYRVLIIPAAISAYNIFLMMQFMKQIDNAYLEAARIDGASEWQIFWKIVLPMSKPALATIMILTFMGSWNDFFGPLLYLRDESLMTLQLGLYRFSSSIPGKHIEQLWAATTMISIPVVIVFFFLQKNFIKAFTGIGLK</sequence>
<keyword evidence="4 7" id="KW-0812">Transmembrane</keyword>
<feature type="transmembrane region" description="Helical" evidence="7">
    <location>
        <begin position="30"/>
        <end position="52"/>
    </location>
</feature>
<keyword evidence="5 7" id="KW-1133">Transmembrane helix</keyword>
<keyword evidence="6 7" id="KW-0472">Membrane</keyword>
<dbReference type="PROSITE" id="PS50928">
    <property type="entry name" value="ABC_TM1"/>
    <property type="match status" value="1"/>
</dbReference>
<evidence type="ECO:0000256" key="4">
    <source>
        <dbReference type="ARBA" id="ARBA00022692"/>
    </source>
</evidence>
<evidence type="ECO:0000313" key="10">
    <source>
        <dbReference type="Proteomes" id="UP000013378"/>
    </source>
</evidence>
<proteinExistence type="inferred from homology"/>
<organism evidence="9 10">
    <name type="scientific">Caldisalinibacter kiritimatiensis</name>
    <dbReference type="NCBI Taxonomy" id="1304284"/>
    <lineage>
        <taxon>Bacteria</taxon>
        <taxon>Bacillati</taxon>
        <taxon>Bacillota</taxon>
        <taxon>Tissierellia</taxon>
        <taxon>Tissierellales</taxon>
        <taxon>Thermohalobacteraceae</taxon>
        <taxon>Caldisalinibacter</taxon>
    </lineage>
</organism>
<dbReference type="InterPro" id="IPR035906">
    <property type="entry name" value="MetI-like_sf"/>
</dbReference>
<feature type="transmembrane region" description="Helical" evidence="7">
    <location>
        <begin position="200"/>
        <end position="225"/>
    </location>
</feature>
<feature type="domain" description="ABC transmembrane type-1" evidence="8">
    <location>
        <begin position="90"/>
        <end position="280"/>
    </location>
</feature>
<name>R1CX45_9FIRM</name>
<feature type="transmembrane region" description="Helical" evidence="7">
    <location>
        <begin position="125"/>
        <end position="146"/>
    </location>
</feature>
<dbReference type="InterPro" id="IPR000515">
    <property type="entry name" value="MetI-like"/>
</dbReference>
<dbReference type="AlphaFoldDB" id="R1CX45"/>
<evidence type="ECO:0000313" key="9">
    <source>
        <dbReference type="EMBL" id="EOD01199.1"/>
    </source>
</evidence>
<dbReference type="PANTHER" id="PTHR43744">
    <property type="entry name" value="ABC TRANSPORTER PERMEASE PROTEIN MG189-RELATED-RELATED"/>
    <property type="match status" value="1"/>
</dbReference>
<dbReference type="CDD" id="cd06261">
    <property type="entry name" value="TM_PBP2"/>
    <property type="match status" value="1"/>
</dbReference>
<dbReference type="EMBL" id="ARZA01000070">
    <property type="protein sequence ID" value="EOD01199.1"/>
    <property type="molecule type" value="Genomic_DNA"/>
</dbReference>
<evidence type="ECO:0000256" key="5">
    <source>
        <dbReference type="ARBA" id="ARBA00022989"/>
    </source>
</evidence>
<dbReference type="eggNOG" id="COG0395">
    <property type="taxonomic scope" value="Bacteria"/>
</dbReference>
<dbReference type="Pfam" id="PF00528">
    <property type="entry name" value="BPD_transp_1"/>
    <property type="match status" value="1"/>
</dbReference>
<evidence type="ECO:0000256" key="1">
    <source>
        <dbReference type="ARBA" id="ARBA00004651"/>
    </source>
</evidence>
<evidence type="ECO:0000256" key="2">
    <source>
        <dbReference type="ARBA" id="ARBA00022448"/>
    </source>
</evidence>
<dbReference type="RefSeq" id="WP_006309203.1">
    <property type="nucleotide sequence ID" value="NZ_ARZA01000070.1"/>
</dbReference>
<dbReference type="GO" id="GO:0005886">
    <property type="term" value="C:plasma membrane"/>
    <property type="evidence" value="ECO:0007669"/>
    <property type="project" value="UniProtKB-SubCell"/>
</dbReference>
<reference evidence="9 10" key="1">
    <citation type="journal article" date="2015" name="Geomicrobiol. J.">
        <title>Caldisalinibacter kiritimatiensis gen. nov., sp. nov., a moderately thermohalophilic thiosulfate-reducing bacterium from a hypersaline microbial mat.</title>
        <authorList>
            <person name="Ben Hania W."/>
            <person name="Joseph M."/>
            <person name="Fiebig A."/>
            <person name="Bunk B."/>
            <person name="Klenk H.-P."/>
            <person name="Fardeau M.-L."/>
            <person name="Spring S."/>
        </authorList>
    </citation>
    <scope>NUCLEOTIDE SEQUENCE [LARGE SCALE GENOMIC DNA]</scope>
    <source>
        <strain evidence="9 10">L21-TH-D2</strain>
    </source>
</reference>
<feature type="transmembrane region" description="Helical" evidence="7">
    <location>
        <begin position="158"/>
        <end position="179"/>
    </location>
</feature>
<feature type="transmembrane region" description="Helical" evidence="7">
    <location>
        <begin position="262"/>
        <end position="280"/>
    </location>
</feature>